<feature type="chain" id="PRO_5016460656" evidence="1">
    <location>
        <begin position="24"/>
        <end position="155"/>
    </location>
</feature>
<protein>
    <submittedName>
        <fullName evidence="2">CSON004896 protein</fullName>
    </submittedName>
</protein>
<proteinExistence type="predicted"/>
<dbReference type="EMBL" id="UFQT01002002">
    <property type="protein sequence ID" value="SSX32367.1"/>
    <property type="molecule type" value="Genomic_DNA"/>
</dbReference>
<evidence type="ECO:0000313" key="2">
    <source>
        <dbReference type="EMBL" id="SSX32367.1"/>
    </source>
</evidence>
<feature type="signal peptide" evidence="1">
    <location>
        <begin position="1"/>
        <end position="23"/>
    </location>
</feature>
<dbReference type="AlphaFoldDB" id="A0A336MVU7"/>
<gene>
    <name evidence="2" type="primary">CSON004896</name>
</gene>
<keyword evidence="1" id="KW-0732">Signal</keyword>
<organism evidence="2">
    <name type="scientific">Culicoides sonorensis</name>
    <name type="common">Biting midge</name>
    <dbReference type="NCBI Taxonomy" id="179676"/>
    <lineage>
        <taxon>Eukaryota</taxon>
        <taxon>Metazoa</taxon>
        <taxon>Ecdysozoa</taxon>
        <taxon>Arthropoda</taxon>
        <taxon>Hexapoda</taxon>
        <taxon>Insecta</taxon>
        <taxon>Pterygota</taxon>
        <taxon>Neoptera</taxon>
        <taxon>Endopterygota</taxon>
        <taxon>Diptera</taxon>
        <taxon>Nematocera</taxon>
        <taxon>Chironomoidea</taxon>
        <taxon>Ceratopogonidae</taxon>
        <taxon>Ceratopogoninae</taxon>
        <taxon>Culicoides</taxon>
        <taxon>Monoculicoides</taxon>
    </lineage>
</organism>
<accession>A0A336MVU7</accession>
<name>A0A336MVU7_CULSO</name>
<evidence type="ECO:0000256" key="1">
    <source>
        <dbReference type="SAM" id="SignalP"/>
    </source>
</evidence>
<sequence length="155" mass="17360">MKKLVCLIGLTIIISIVNLTANAETLDTTTVKSQSRINKGFKPKFVKILTQDEINNSNVKSESAPRKFTNRNKIGVGRYGVIKNSPIQMIYQVDEVPIDKVKPIIASEPYIGPKLRPAPGAYPVYYSGANVNGKFGKSIKYYTIREFEKRNLVHT</sequence>
<reference evidence="2" key="1">
    <citation type="submission" date="2018-07" db="EMBL/GenBank/DDBJ databases">
        <authorList>
            <person name="Quirk P.G."/>
            <person name="Krulwich T.A."/>
        </authorList>
    </citation>
    <scope>NUCLEOTIDE SEQUENCE</scope>
</reference>
<dbReference type="VEuPathDB" id="VectorBase:CSON004896"/>